<evidence type="ECO:0000313" key="1">
    <source>
        <dbReference type="EMBL" id="MBD8046843.1"/>
    </source>
</evidence>
<protein>
    <submittedName>
        <fullName evidence="1">FeoB-associated Cys-rich membrane protein</fullName>
    </submittedName>
</protein>
<name>A0ABR8YRG5_9CLOT</name>
<sequence>MEILVTGGILIASAIILVKQIKKKGSGECNCGSCSAKCPSCKDGISIKKSNQ</sequence>
<dbReference type="EMBL" id="JACSQB010000050">
    <property type="protein sequence ID" value="MBD8046843.1"/>
    <property type="molecule type" value="Genomic_DNA"/>
</dbReference>
<dbReference type="Pfam" id="PF12669">
    <property type="entry name" value="FeoB_associated"/>
    <property type="match status" value="1"/>
</dbReference>
<gene>
    <name evidence="1" type="ORF">H9637_07270</name>
</gene>
<dbReference type="Proteomes" id="UP000627166">
    <property type="component" value="Unassembled WGS sequence"/>
</dbReference>
<organism evidence="1 2">
    <name type="scientific">Clostridium faecium</name>
    <dbReference type="NCBI Taxonomy" id="2762223"/>
    <lineage>
        <taxon>Bacteria</taxon>
        <taxon>Bacillati</taxon>
        <taxon>Bacillota</taxon>
        <taxon>Clostridia</taxon>
        <taxon>Eubacteriales</taxon>
        <taxon>Clostridiaceae</taxon>
        <taxon>Clostridium</taxon>
    </lineage>
</organism>
<keyword evidence="2" id="KW-1185">Reference proteome</keyword>
<comment type="caution">
    <text evidence="1">The sequence shown here is derived from an EMBL/GenBank/DDBJ whole genome shotgun (WGS) entry which is preliminary data.</text>
</comment>
<evidence type="ECO:0000313" key="2">
    <source>
        <dbReference type="Proteomes" id="UP000627166"/>
    </source>
</evidence>
<accession>A0ABR8YRG5</accession>
<proteinExistence type="predicted"/>
<reference evidence="1 2" key="1">
    <citation type="submission" date="2020-08" db="EMBL/GenBank/DDBJ databases">
        <title>A Genomic Blueprint of the Chicken Gut Microbiome.</title>
        <authorList>
            <person name="Gilroy R."/>
            <person name="Ravi A."/>
            <person name="Getino M."/>
            <person name="Pursley I."/>
            <person name="Horton D.L."/>
            <person name="Alikhan N.-F."/>
            <person name="Baker D."/>
            <person name="Gharbi K."/>
            <person name="Hall N."/>
            <person name="Watson M."/>
            <person name="Adriaenssens E.M."/>
            <person name="Foster-Nyarko E."/>
            <person name="Jarju S."/>
            <person name="Secka A."/>
            <person name="Antonio M."/>
            <person name="Oren A."/>
            <person name="Chaudhuri R."/>
            <person name="La Ragione R.M."/>
            <person name="Hildebrand F."/>
            <person name="Pallen M.J."/>
        </authorList>
    </citation>
    <scope>NUCLEOTIDE SEQUENCE [LARGE SCALE GENOMIC DNA]</scope>
    <source>
        <strain evidence="1 2">N37</strain>
    </source>
</reference>